<proteinExistence type="predicted"/>
<reference evidence="6" key="2">
    <citation type="submission" date="2020-09" db="EMBL/GenBank/DDBJ databases">
        <authorList>
            <person name="Sun Q."/>
            <person name="Kim S."/>
        </authorList>
    </citation>
    <scope>NUCLEOTIDE SEQUENCE</scope>
    <source>
        <strain evidence="6">KCTC 32422</strain>
    </source>
</reference>
<comment type="caution">
    <text evidence="6">The sequence shown here is derived from an EMBL/GenBank/DDBJ whole genome shotgun (WGS) entry which is preliminary data.</text>
</comment>
<dbReference type="GO" id="GO:0003700">
    <property type="term" value="F:DNA-binding transcription factor activity"/>
    <property type="evidence" value="ECO:0007669"/>
    <property type="project" value="TreeGrafter"/>
</dbReference>
<keyword evidence="2 4" id="KW-0238">DNA-binding</keyword>
<keyword evidence="1" id="KW-0805">Transcription regulation</keyword>
<protein>
    <submittedName>
        <fullName evidence="6">TetR family transcriptional regulator</fullName>
    </submittedName>
</protein>
<dbReference type="PROSITE" id="PS50977">
    <property type="entry name" value="HTH_TETR_2"/>
    <property type="match status" value="1"/>
</dbReference>
<gene>
    <name evidence="6" type="ORF">GCM10011617_11160</name>
</gene>
<keyword evidence="7" id="KW-1185">Reference proteome</keyword>
<dbReference type="AlphaFoldDB" id="A0A918RBS2"/>
<keyword evidence="3" id="KW-0804">Transcription</keyword>
<dbReference type="EMBL" id="BMZD01000002">
    <property type="protein sequence ID" value="GGZ93137.1"/>
    <property type="molecule type" value="Genomic_DNA"/>
</dbReference>
<feature type="DNA-binding region" description="H-T-H motif" evidence="4">
    <location>
        <begin position="32"/>
        <end position="51"/>
    </location>
</feature>
<dbReference type="Proteomes" id="UP000634139">
    <property type="component" value="Unassembled WGS sequence"/>
</dbReference>
<dbReference type="InterPro" id="IPR009057">
    <property type="entry name" value="Homeodomain-like_sf"/>
</dbReference>
<evidence type="ECO:0000259" key="5">
    <source>
        <dbReference type="PROSITE" id="PS50977"/>
    </source>
</evidence>
<dbReference type="SUPFAM" id="SSF46689">
    <property type="entry name" value="Homeodomain-like"/>
    <property type="match status" value="1"/>
</dbReference>
<dbReference type="InterPro" id="IPR050109">
    <property type="entry name" value="HTH-type_TetR-like_transc_reg"/>
</dbReference>
<dbReference type="InterPro" id="IPR041478">
    <property type="entry name" value="TetR_C_27"/>
</dbReference>
<organism evidence="6 7">
    <name type="scientific">Novosphingobium arvoryzae</name>
    <dbReference type="NCBI Taxonomy" id="1256514"/>
    <lineage>
        <taxon>Bacteria</taxon>
        <taxon>Pseudomonadati</taxon>
        <taxon>Pseudomonadota</taxon>
        <taxon>Alphaproteobacteria</taxon>
        <taxon>Sphingomonadales</taxon>
        <taxon>Sphingomonadaceae</taxon>
        <taxon>Novosphingobium</taxon>
    </lineage>
</organism>
<evidence type="ECO:0000256" key="3">
    <source>
        <dbReference type="ARBA" id="ARBA00023163"/>
    </source>
</evidence>
<sequence>MARPQSDIEAGREQLIDLVMAMIDERGSAALTVAEVAARANMSPANLYRYFDSKEALIEAVAGRWFQPKLDIMEQVVASDLPPRRKMYEFFARRFALMKAEWEADPVAFALHVELGKEHFELIRSYVDLGDHYLAEIIGEAMGEGHFAGLSVDEALSLVNQMVNVYVNIAAMELIMPKLTTDKLARIIDAVFDGLSAQDRGAKAVSGLRAA</sequence>
<dbReference type="RefSeq" id="WP_189539433.1">
    <property type="nucleotide sequence ID" value="NZ_BMZD01000002.1"/>
</dbReference>
<dbReference type="InterPro" id="IPR001647">
    <property type="entry name" value="HTH_TetR"/>
</dbReference>
<dbReference type="PANTHER" id="PTHR30055:SF234">
    <property type="entry name" value="HTH-TYPE TRANSCRIPTIONAL REGULATOR BETI"/>
    <property type="match status" value="1"/>
</dbReference>
<dbReference type="Pfam" id="PF00440">
    <property type="entry name" value="TetR_N"/>
    <property type="match status" value="1"/>
</dbReference>
<dbReference type="PRINTS" id="PR00455">
    <property type="entry name" value="HTHTETR"/>
</dbReference>
<evidence type="ECO:0000256" key="4">
    <source>
        <dbReference type="PROSITE-ProRule" id="PRU00335"/>
    </source>
</evidence>
<dbReference type="GO" id="GO:0000976">
    <property type="term" value="F:transcription cis-regulatory region binding"/>
    <property type="evidence" value="ECO:0007669"/>
    <property type="project" value="TreeGrafter"/>
</dbReference>
<evidence type="ECO:0000256" key="2">
    <source>
        <dbReference type="ARBA" id="ARBA00023125"/>
    </source>
</evidence>
<feature type="domain" description="HTH tetR-type" evidence="5">
    <location>
        <begin position="9"/>
        <end position="69"/>
    </location>
</feature>
<evidence type="ECO:0000256" key="1">
    <source>
        <dbReference type="ARBA" id="ARBA00023015"/>
    </source>
</evidence>
<evidence type="ECO:0000313" key="7">
    <source>
        <dbReference type="Proteomes" id="UP000634139"/>
    </source>
</evidence>
<accession>A0A918RBS2</accession>
<reference evidence="6" key="1">
    <citation type="journal article" date="2014" name="Int. J. Syst. Evol. Microbiol.">
        <title>Complete genome sequence of Corynebacterium casei LMG S-19264T (=DSM 44701T), isolated from a smear-ripened cheese.</title>
        <authorList>
            <consortium name="US DOE Joint Genome Institute (JGI-PGF)"/>
            <person name="Walter F."/>
            <person name="Albersmeier A."/>
            <person name="Kalinowski J."/>
            <person name="Ruckert C."/>
        </authorList>
    </citation>
    <scope>NUCLEOTIDE SEQUENCE</scope>
    <source>
        <strain evidence="6">KCTC 32422</strain>
    </source>
</reference>
<dbReference type="PANTHER" id="PTHR30055">
    <property type="entry name" value="HTH-TYPE TRANSCRIPTIONAL REGULATOR RUTR"/>
    <property type="match status" value="1"/>
</dbReference>
<evidence type="ECO:0000313" key="6">
    <source>
        <dbReference type="EMBL" id="GGZ93137.1"/>
    </source>
</evidence>
<name>A0A918RBS2_9SPHN</name>
<dbReference type="Gene3D" id="1.10.357.10">
    <property type="entry name" value="Tetracycline Repressor, domain 2"/>
    <property type="match status" value="1"/>
</dbReference>
<dbReference type="Pfam" id="PF17935">
    <property type="entry name" value="TetR_C_27"/>
    <property type="match status" value="1"/>
</dbReference>